<sequence>MSLISKVASDAIMIYYQNGILLAKQYEIGKKFADFLPNWNCFYKAKPN</sequence>
<gene>
    <name evidence="1" type="ORF">HZR21_00240</name>
</gene>
<dbReference type="Proteomes" id="UP000530186">
    <property type="component" value="Unassembled WGS sequence"/>
</dbReference>
<protein>
    <submittedName>
        <fullName evidence="1">Uncharacterized protein</fullName>
    </submittedName>
</protein>
<proteinExistence type="predicted"/>
<organism evidence="1 2">
    <name type="scientific">Pseudolactococcus laudensis</name>
    <dbReference type="NCBI Taxonomy" id="1494461"/>
    <lineage>
        <taxon>Bacteria</taxon>
        <taxon>Bacillati</taxon>
        <taxon>Bacillota</taxon>
        <taxon>Bacilli</taxon>
        <taxon>Lactobacillales</taxon>
        <taxon>Streptococcaceae</taxon>
        <taxon>Pseudolactococcus</taxon>
    </lineage>
</organism>
<dbReference type="RefSeq" id="WP_180745358.1">
    <property type="nucleotide sequence ID" value="NZ_CBCRWQ010000002.1"/>
</dbReference>
<evidence type="ECO:0000313" key="1">
    <source>
        <dbReference type="EMBL" id="MBA0015594.1"/>
    </source>
</evidence>
<dbReference type="AlphaFoldDB" id="A0A7V8MZ17"/>
<accession>A0A7V8MZ17</accession>
<dbReference type="EMBL" id="JACBNY010000001">
    <property type="protein sequence ID" value="MBA0015594.1"/>
    <property type="molecule type" value="Genomic_DNA"/>
</dbReference>
<name>A0A7V8MZ17_9LACT</name>
<reference evidence="1 2" key="1">
    <citation type="submission" date="2020-07" db="EMBL/GenBank/DDBJ databases">
        <authorList>
            <person name="Hilgarth M."/>
            <person name="Werum V."/>
            <person name="Vogel R.F."/>
        </authorList>
    </citation>
    <scope>NUCLEOTIDE SEQUENCE [LARGE SCALE GENOMIC DNA]</scope>
    <source>
        <strain evidence="1 2">DSM 28961</strain>
    </source>
</reference>
<comment type="caution">
    <text evidence="1">The sequence shown here is derived from an EMBL/GenBank/DDBJ whole genome shotgun (WGS) entry which is preliminary data.</text>
</comment>
<evidence type="ECO:0000313" key="2">
    <source>
        <dbReference type="Proteomes" id="UP000530186"/>
    </source>
</evidence>
<keyword evidence="2" id="KW-1185">Reference proteome</keyword>
<dbReference type="GeneID" id="303193937"/>